<dbReference type="GO" id="GO:0016655">
    <property type="term" value="F:oxidoreductase activity, acting on NAD(P)H, quinone or similar compound as acceptor"/>
    <property type="evidence" value="ECO:0007669"/>
    <property type="project" value="UniProtKB-UniRule"/>
</dbReference>
<keyword evidence="6 8" id="KW-0521">NADP</keyword>
<dbReference type="GO" id="GO:0003954">
    <property type="term" value="F:NADH dehydrogenase activity"/>
    <property type="evidence" value="ECO:0007669"/>
    <property type="project" value="TreeGrafter"/>
</dbReference>
<evidence type="ECO:0000256" key="5">
    <source>
        <dbReference type="ARBA" id="ARBA00023136"/>
    </source>
</evidence>
<dbReference type="GO" id="GO:0009060">
    <property type="term" value="P:aerobic respiration"/>
    <property type="evidence" value="ECO:0007669"/>
    <property type="project" value="TreeGrafter"/>
</dbReference>
<comment type="subunit">
    <text evidence="6 8">NDH is composed of at least 16 different subunits, 5 of which are encoded in the nucleus.</text>
</comment>
<dbReference type="AlphaFoldDB" id="A0A6B9TV56"/>
<evidence type="ECO:0000256" key="1">
    <source>
        <dbReference type="ARBA" id="ARBA00004141"/>
    </source>
</evidence>
<evidence type="ECO:0000256" key="3">
    <source>
        <dbReference type="ARBA" id="ARBA00022692"/>
    </source>
</evidence>
<reference evidence="9" key="1">
    <citation type="submission" date="2019-07" db="EMBL/GenBank/DDBJ databases">
        <authorList>
            <person name="Wang R."/>
        </authorList>
    </citation>
    <scope>NUCLEOTIDE SEQUENCE</scope>
</reference>
<dbReference type="GO" id="GO:0005886">
    <property type="term" value="C:plasma membrane"/>
    <property type="evidence" value="ECO:0007669"/>
    <property type="project" value="UniProtKB-SubCell"/>
</dbReference>
<dbReference type="PROSITE" id="PS00668">
    <property type="entry name" value="COMPLEX1_ND1_2"/>
    <property type="match status" value="1"/>
</dbReference>
<comment type="subcellular location">
    <subcellularLocation>
        <location evidence="7">Cell membrane</location>
        <topology evidence="7">Multi-pass membrane protein</topology>
    </subcellularLocation>
    <subcellularLocation>
        <location evidence="1">Membrane</location>
        <topology evidence="1">Multi-pass membrane protein</topology>
    </subcellularLocation>
    <subcellularLocation>
        <location evidence="6 8">Plastid</location>
        <location evidence="6 8">Chloroplast thylakoid membrane</location>
        <topology evidence="6 8">Multi-pass membrane protein</topology>
    </subcellularLocation>
</comment>
<keyword evidence="4 6" id="KW-1133">Transmembrane helix</keyword>
<comment type="catalytic activity">
    <reaction evidence="6 8">
        <text>a plastoquinone + NADPH + (n+1) H(+)(in) = a plastoquinol + NADP(+) + n H(+)(out)</text>
        <dbReference type="Rhea" id="RHEA:42612"/>
        <dbReference type="Rhea" id="RHEA-COMP:9561"/>
        <dbReference type="Rhea" id="RHEA-COMP:9562"/>
        <dbReference type="ChEBI" id="CHEBI:15378"/>
        <dbReference type="ChEBI" id="CHEBI:17757"/>
        <dbReference type="ChEBI" id="CHEBI:57783"/>
        <dbReference type="ChEBI" id="CHEBI:58349"/>
        <dbReference type="ChEBI" id="CHEBI:62192"/>
    </reaction>
</comment>
<evidence type="ECO:0000256" key="8">
    <source>
        <dbReference type="RuleBase" id="RU000474"/>
    </source>
</evidence>
<keyword evidence="8 9" id="KW-0150">Chloroplast</keyword>
<dbReference type="PANTHER" id="PTHR11432:SF3">
    <property type="entry name" value="NADH-UBIQUINONE OXIDOREDUCTASE CHAIN 1"/>
    <property type="match status" value="1"/>
</dbReference>
<keyword evidence="8 9" id="KW-0934">Plastid</keyword>
<evidence type="ECO:0000256" key="2">
    <source>
        <dbReference type="ARBA" id="ARBA00010535"/>
    </source>
</evidence>
<evidence type="ECO:0000256" key="4">
    <source>
        <dbReference type="ARBA" id="ARBA00022989"/>
    </source>
</evidence>
<keyword evidence="6 8" id="KW-0793">Thylakoid</keyword>
<evidence type="ECO:0000313" key="9">
    <source>
        <dbReference type="EMBL" id="QHN53587.1"/>
    </source>
</evidence>
<keyword evidence="6 8" id="KW-1278">Translocase</keyword>
<evidence type="ECO:0000256" key="6">
    <source>
        <dbReference type="HAMAP-Rule" id="MF_01350"/>
    </source>
</evidence>
<keyword evidence="3 6" id="KW-0812">Transmembrane</keyword>
<comment type="catalytic activity">
    <reaction evidence="6 8">
        <text>a plastoquinone + NADH + (n+1) H(+)(in) = a plastoquinol + NAD(+) + n H(+)(out)</text>
        <dbReference type="Rhea" id="RHEA:42608"/>
        <dbReference type="Rhea" id="RHEA-COMP:9561"/>
        <dbReference type="Rhea" id="RHEA-COMP:9562"/>
        <dbReference type="ChEBI" id="CHEBI:15378"/>
        <dbReference type="ChEBI" id="CHEBI:17757"/>
        <dbReference type="ChEBI" id="CHEBI:57540"/>
        <dbReference type="ChEBI" id="CHEBI:57945"/>
        <dbReference type="ChEBI" id="CHEBI:62192"/>
    </reaction>
</comment>
<organism evidence="9">
    <name type="scientific">Parietaria debilis</name>
    <dbReference type="NCBI Taxonomy" id="647281"/>
    <lineage>
        <taxon>Eukaryota</taxon>
        <taxon>Viridiplantae</taxon>
        <taxon>Streptophyta</taxon>
        <taxon>Embryophyta</taxon>
        <taxon>Tracheophyta</taxon>
        <taxon>Spermatophyta</taxon>
        <taxon>Magnoliopsida</taxon>
        <taxon>eudicotyledons</taxon>
        <taxon>Gunneridae</taxon>
        <taxon>Pentapetalae</taxon>
        <taxon>rosids</taxon>
        <taxon>fabids</taxon>
        <taxon>Rosales</taxon>
        <taxon>Urticaceae</taxon>
        <taxon>Parietaria</taxon>
    </lineage>
</organism>
<sequence>MIIDRTEVQDINSFSRLEFLKEAYGIIWILIPIFTPVLGITIGVLVIVWLERKISAGIQQRIGPEYAGPLGVLQALADGLKLLFKENLFPSRGDTQLFSIGPSIAVISILLSYSVVPFGSHLVLSDLNIGLFFWIAVSSISPIGLLMSGYGSNNKYSFLGGLRAAAQSISYEIPLTLCVLSISLLSNSSSTVDIVEAQSKYGLGGWNLWRQPIGFIIFLISSLAECERLPFDLPEAEEELVAGYQTEYSGIKFGLFYVASYLNLLVSSLFVTVLYLGGWNLSIPYIFVSEFFKINKTYGVFEPTIDMFITLVKSYLFLFIPITTRWTLPRIRMDQLLNLGWKFLLPISLGNLLLTTSSQLFSL</sequence>
<keyword evidence="6 7" id="KW-0520">NAD</keyword>
<dbReference type="InterPro" id="IPR001694">
    <property type="entry name" value="NADH_UbQ_OxRdtase_su1/FPO"/>
</dbReference>
<evidence type="ECO:0000256" key="7">
    <source>
        <dbReference type="RuleBase" id="RU000471"/>
    </source>
</evidence>
<dbReference type="HAMAP" id="MF_01350">
    <property type="entry name" value="NDH1_NuoH"/>
    <property type="match status" value="1"/>
</dbReference>
<name>A0A6B9TV56_9ROSA</name>
<dbReference type="EMBL" id="MN189966">
    <property type="protein sequence ID" value="QHN53587.1"/>
    <property type="molecule type" value="Genomic_DNA"/>
</dbReference>
<dbReference type="PROSITE" id="PS00667">
    <property type="entry name" value="COMPLEX1_ND1_1"/>
    <property type="match status" value="1"/>
</dbReference>
<dbReference type="Pfam" id="PF00146">
    <property type="entry name" value="NADHdh"/>
    <property type="match status" value="1"/>
</dbReference>
<feature type="transmembrane region" description="Helical" evidence="6 8">
    <location>
        <begin position="340"/>
        <end position="361"/>
    </location>
</feature>
<feature type="transmembrane region" description="Helical" evidence="6 8">
    <location>
        <begin position="261"/>
        <end position="287"/>
    </location>
</feature>
<feature type="transmembrane region" description="Helical" evidence="6 8">
    <location>
        <begin position="26"/>
        <end position="50"/>
    </location>
</feature>
<dbReference type="PANTHER" id="PTHR11432">
    <property type="entry name" value="NADH DEHYDROGENASE SUBUNIT 1"/>
    <property type="match status" value="1"/>
</dbReference>
<accession>A0A6B9TV56</accession>
<feature type="transmembrane region" description="Helical" evidence="6 8">
    <location>
        <begin position="131"/>
        <end position="150"/>
    </location>
</feature>
<dbReference type="GO" id="GO:0048038">
    <property type="term" value="F:quinone binding"/>
    <property type="evidence" value="ECO:0007669"/>
    <property type="project" value="UniProtKB-UniRule"/>
</dbReference>
<comment type="function">
    <text evidence="6">NDH shuttles electrons from NAD(P)H:plastoquinone, via FMN and iron-sulfur (Fe-S) centers, to quinones in the photosynthetic chain and possibly in a chloroplast respiratory chain. The immediate electron acceptor for the enzyme in this species is believed to be plastoquinone. Couples the redox reaction to proton translocation, and thus conserves the redox energy in a proton gradient.</text>
</comment>
<feature type="transmembrane region" description="Helical" evidence="6 8">
    <location>
        <begin position="307"/>
        <end position="328"/>
    </location>
</feature>
<geneLocation type="chloroplast" evidence="9"/>
<keyword evidence="5 6" id="KW-0472">Membrane</keyword>
<dbReference type="GO" id="GO:0009535">
    <property type="term" value="C:chloroplast thylakoid membrane"/>
    <property type="evidence" value="ECO:0007669"/>
    <property type="project" value="UniProtKB-SubCell"/>
</dbReference>
<dbReference type="EC" id="7.1.1.-" evidence="6"/>
<proteinExistence type="inferred from homology"/>
<dbReference type="InterPro" id="IPR018086">
    <property type="entry name" value="NADH_UbQ_OxRdtase_su1_CS"/>
</dbReference>
<feature type="transmembrane region" description="Helical" evidence="6 8">
    <location>
        <begin position="97"/>
        <end position="119"/>
    </location>
</feature>
<reference evidence="9" key="2">
    <citation type="journal article" date="2020" name="Front. Genet.">
        <title>Characteristics and Mutational Hotspots of Plastomes in Debregeasia (Urticaceae).</title>
        <authorList>
            <person name="Wang R.N."/>
            <person name="Milne R.I."/>
            <person name="Du X.Y."/>
            <person name="Liu J."/>
            <person name="Wu Z.Y."/>
        </authorList>
    </citation>
    <scope>NUCLEOTIDE SEQUENCE</scope>
</reference>
<gene>
    <name evidence="6 9" type="primary">ndhA</name>
</gene>
<comment type="similarity">
    <text evidence="2 6 7">Belongs to the complex I subunit 1 family.</text>
</comment>
<dbReference type="NCBIfam" id="NF004741">
    <property type="entry name" value="PRK06076.1-2"/>
    <property type="match status" value="1"/>
</dbReference>
<protein>
    <recommendedName>
        <fullName evidence="6">NAD(P)H-quinone oxidoreductase subunit 1, chloroplastic</fullName>
        <ecNumber evidence="6">7.1.1.-</ecNumber>
    </recommendedName>
    <alternativeName>
        <fullName evidence="6">NAD(P)H dehydrogenase subunit 1</fullName>
        <shortName evidence="6">NDH subunit 1</shortName>
    </alternativeName>
    <alternativeName>
        <fullName evidence="6">NADH-plastoquinone oxidoreductase subunit 1</fullName>
    </alternativeName>
</protein>
<keyword evidence="6 8" id="KW-0874">Quinone</keyword>
<keyword evidence="6 8" id="KW-0618">Plastoquinone</keyword>
<dbReference type="GO" id="GO:0019684">
    <property type="term" value="P:photosynthesis, light reaction"/>
    <property type="evidence" value="ECO:0007669"/>
    <property type="project" value="UniProtKB-UniRule"/>
</dbReference>